<dbReference type="PANTHER" id="PTHR30126">
    <property type="entry name" value="HTH-TYPE TRANSCRIPTIONAL REGULATOR"/>
    <property type="match status" value="1"/>
</dbReference>
<gene>
    <name evidence="6" type="ORF">QBD33_16550</name>
</gene>
<dbReference type="InterPro" id="IPR005119">
    <property type="entry name" value="LysR_subst-bd"/>
</dbReference>
<dbReference type="InterPro" id="IPR036388">
    <property type="entry name" value="WH-like_DNA-bd_sf"/>
</dbReference>
<dbReference type="EMBL" id="CP123488">
    <property type="protein sequence ID" value="WGL55230.1"/>
    <property type="molecule type" value="Genomic_DNA"/>
</dbReference>
<dbReference type="InterPro" id="IPR036390">
    <property type="entry name" value="WH_DNA-bd_sf"/>
</dbReference>
<dbReference type="SUPFAM" id="SSF53850">
    <property type="entry name" value="Periplasmic binding protein-like II"/>
    <property type="match status" value="1"/>
</dbReference>
<dbReference type="Gene3D" id="3.40.190.290">
    <property type="match status" value="1"/>
</dbReference>
<organism evidence="6 7">
    <name type="scientific">Kluyvera intermedia</name>
    <name type="common">Enterobacter intermedius</name>
    <dbReference type="NCBI Taxonomy" id="61648"/>
    <lineage>
        <taxon>Bacteria</taxon>
        <taxon>Pseudomonadati</taxon>
        <taxon>Pseudomonadota</taxon>
        <taxon>Gammaproteobacteria</taxon>
        <taxon>Enterobacterales</taxon>
        <taxon>Enterobacteriaceae</taxon>
        <taxon>Kluyvera</taxon>
    </lineage>
</organism>
<reference evidence="6" key="1">
    <citation type="submission" date="2023-04" db="EMBL/GenBank/DDBJ databases">
        <title>APH(3)-Id, a novel chromosomal aminoglycoside phosphotransferase, identified from an environmental isolate of Kluyvera intermedia DW18.</title>
        <authorList>
            <person name="Sha Y."/>
        </authorList>
    </citation>
    <scope>NUCLEOTIDE SEQUENCE</scope>
    <source>
        <strain evidence="6">DW18</strain>
    </source>
</reference>
<dbReference type="PROSITE" id="PS50931">
    <property type="entry name" value="HTH_LYSR"/>
    <property type="match status" value="1"/>
</dbReference>
<dbReference type="SUPFAM" id="SSF46785">
    <property type="entry name" value="Winged helix' DNA-binding domain"/>
    <property type="match status" value="1"/>
</dbReference>
<dbReference type="Pfam" id="PF03466">
    <property type="entry name" value="LysR_substrate"/>
    <property type="match status" value="1"/>
</dbReference>
<keyword evidence="3" id="KW-0238">DNA-binding</keyword>
<dbReference type="InterPro" id="IPR000847">
    <property type="entry name" value="LysR_HTH_N"/>
</dbReference>
<accession>A0AA95FWS3</accession>
<dbReference type="PANTHER" id="PTHR30126:SF91">
    <property type="entry name" value="LYSR FAMILY TRANSCRIPTIONAL REGULATOR"/>
    <property type="match status" value="1"/>
</dbReference>
<protein>
    <submittedName>
        <fullName evidence="6">LysR family transcriptional regulator</fullName>
    </submittedName>
</protein>
<sequence>MPSLSYSFSQLEAFTAVAKYGSLMKAASRLGKDRTTLRDLIDLLEDGLGYTLFVREGRALQLTPEGELLRRQAQLLMQQARAFEQFACQVPSTQTHALSVVYDAFTPRQFIHGLITVMAKRHVRLSLICMPREAGERALAAGEADLGFFQANNRSIGTEMEWRAIGTIEMDFYAAQSLFAQVAKPCSLLDLSLTPQIVMHAASDIPVSQRLQIAGSIIFTNELEMLQGLIESGCGWGFLPTHFQAAGWQNVSAIPVAVGNEGISQTMVTLWRPGHDKRRMIEEVLLQIPALWQSARSATMPPP</sequence>
<evidence type="ECO:0000256" key="1">
    <source>
        <dbReference type="ARBA" id="ARBA00009437"/>
    </source>
</evidence>
<evidence type="ECO:0000256" key="3">
    <source>
        <dbReference type="ARBA" id="ARBA00023125"/>
    </source>
</evidence>
<evidence type="ECO:0000313" key="7">
    <source>
        <dbReference type="Proteomes" id="UP001177527"/>
    </source>
</evidence>
<proteinExistence type="inferred from homology"/>
<dbReference type="AlphaFoldDB" id="A0AA95FWS3"/>
<dbReference type="Gene3D" id="1.10.10.10">
    <property type="entry name" value="Winged helix-like DNA-binding domain superfamily/Winged helix DNA-binding domain"/>
    <property type="match status" value="1"/>
</dbReference>
<dbReference type="GO" id="GO:0003700">
    <property type="term" value="F:DNA-binding transcription factor activity"/>
    <property type="evidence" value="ECO:0007669"/>
    <property type="project" value="InterPro"/>
</dbReference>
<dbReference type="Pfam" id="PF00126">
    <property type="entry name" value="HTH_1"/>
    <property type="match status" value="1"/>
</dbReference>
<evidence type="ECO:0000256" key="4">
    <source>
        <dbReference type="ARBA" id="ARBA00023163"/>
    </source>
</evidence>
<evidence type="ECO:0000256" key="2">
    <source>
        <dbReference type="ARBA" id="ARBA00023015"/>
    </source>
</evidence>
<dbReference type="Proteomes" id="UP001177527">
    <property type="component" value="Chromosome"/>
</dbReference>
<keyword evidence="4" id="KW-0804">Transcription</keyword>
<evidence type="ECO:0000313" key="6">
    <source>
        <dbReference type="EMBL" id="WGL55230.1"/>
    </source>
</evidence>
<comment type="similarity">
    <text evidence="1">Belongs to the LysR transcriptional regulatory family.</text>
</comment>
<keyword evidence="2" id="KW-0805">Transcription regulation</keyword>
<dbReference type="RefSeq" id="WP_280556166.1">
    <property type="nucleotide sequence ID" value="NZ_CP123488.1"/>
</dbReference>
<name>A0AA95FWS3_KLUIN</name>
<dbReference type="GO" id="GO:0000976">
    <property type="term" value="F:transcription cis-regulatory region binding"/>
    <property type="evidence" value="ECO:0007669"/>
    <property type="project" value="TreeGrafter"/>
</dbReference>
<evidence type="ECO:0000259" key="5">
    <source>
        <dbReference type="PROSITE" id="PS50931"/>
    </source>
</evidence>
<feature type="domain" description="HTH lysR-type" evidence="5">
    <location>
        <begin position="6"/>
        <end position="63"/>
    </location>
</feature>